<dbReference type="AlphaFoldDB" id="A0ABD6ASM6"/>
<keyword evidence="1" id="KW-0472">Membrane</keyword>
<sequence>MSRDDAGDDAGRFGRDRAQFVLAAAAVVAVALAPAVLAYLQLGYHPDAAANDDYDAPLADADRVLSRSLHAAGTNATGANWSARERVVERVRTDLAPRIRTLEGSRVADGVAYAVEYDEAAARAWAREHCPRGDGRAFGTCEAVDGVVVQERAGETTVVAAAFDVRVTTDRGEYAATVIARVVG</sequence>
<organism evidence="2 3">
    <name type="scientific">Halomarina rubra</name>
    <dbReference type="NCBI Taxonomy" id="2071873"/>
    <lineage>
        <taxon>Archaea</taxon>
        <taxon>Methanobacteriati</taxon>
        <taxon>Methanobacteriota</taxon>
        <taxon>Stenosarchaea group</taxon>
        <taxon>Halobacteria</taxon>
        <taxon>Halobacteriales</taxon>
        <taxon>Natronomonadaceae</taxon>
        <taxon>Halomarina</taxon>
    </lineage>
</organism>
<keyword evidence="1" id="KW-0812">Transmembrane</keyword>
<keyword evidence="3" id="KW-1185">Reference proteome</keyword>
<evidence type="ECO:0000256" key="1">
    <source>
        <dbReference type="SAM" id="Phobius"/>
    </source>
</evidence>
<evidence type="ECO:0000313" key="3">
    <source>
        <dbReference type="Proteomes" id="UP001597187"/>
    </source>
</evidence>
<dbReference type="Pfam" id="PF23922">
    <property type="entry name" value="DUF7261"/>
    <property type="match status" value="1"/>
</dbReference>
<dbReference type="InterPro" id="IPR055685">
    <property type="entry name" value="DUF7261"/>
</dbReference>
<protein>
    <submittedName>
        <fullName evidence="2">Uncharacterized protein</fullName>
    </submittedName>
</protein>
<feature type="transmembrane region" description="Helical" evidence="1">
    <location>
        <begin position="20"/>
        <end position="40"/>
    </location>
</feature>
<evidence type="ECO:0000313" key="2">
    <source>
        <dbReference type="EMBL" id="MFD1512734.1"/>
    </source>
</evidence>
<reference evidence="2 3" key="1">
    <citation type="journal article" date="2019" name="Int. J. Syst. Evol. Microbiol.">
        <title>The Global Catalogue of Microorganisms (GCM) 10K type strain sequencing project: providing services to taxonomists for standard genome sequencing and annotation.</title>
        <authorList>
            <consortium name="The Broad Institute Genomics Platform"/>
            <consortium name="The Broad Institute Genome Sequencing Center for Infectious Disease"/>
            <person name="Wu L."/>
            <person name="Ma J."/>
        </authorList>
    </citation>
    <scope>NUCLEOTIDE SEQUENCE [LARGE SCALE GENOMIC DNA]</scope>
    <source>
        <strain evidence="2 3">CGMCC 1.12563</strain>
    </source>
</reference>
<comment type="caution">
    <text evidence="2">The sequence shown here is derived from an EMBL/GenBank/DDBJ whole genome shotgun (WGS) entry which is preliminary data.</text>
</comment>
<dbReference type="EMBL" id="JBHUDC010000003">
    <property type="protein sequence ID" value="MFD1512734.1"/>
    <property type="molecule type" value="Genomic_DNA"/>
</dbReference>
<name>A0ABD6ASM6_9EURY</name>
<gene>
    <name evidence="2" type="ORF">ACFSBT_05490</name>
</gene>
<dbReference type="Proteomes" id="UP001597187">
    <property type="component" value="Unassembled WGS sequence"/>
</dbReference>
<proteinExistence type="predicted"/>
<dbReference type="RefSeq" id="WP_250872714.1">
    <property type="nucleotide sequence ID" value="NZ_JALXFV010000003.1"/>
</dbReference>
<accession>A0ABD6ASM6</accession>
<keyword evidence="1" id="KW-1133">Transmembrane helix</keyword>